<keyword evidence="3" id="KW-1185">Reference proteome</keyword>
<dbReference type="EMBL" id="JBBWWR010000005">
    <property type="protein sequence ID" value="KAK8967102.1"/>
    <property type="molecule type" value="Genomic_DNA"/>
</dbReference>
<dbReference type="SUPFAM" id="SSF57095">
    <property type="entry name" value="Scorpion toxin-like"/>
    <property type="match status" value="1"/>
</dbReference>
<proteinExistence type="predicted"/>
<dbReference type="Pfam" id="PF00304">
    <property type="entry name" value="Gamma-thionin"/>
    <property type="match status" value="1"/>
</dbReference>
<dbReference type="SMART" id="SM00505">
    <property type="entry name" value="Knot1"/>
    <property type="match status" value="1"/>
</dbReference>
<protein>
    <recommendedName>
        <fullName evidence="1">Knottins-like domain-containing protein</fullName>
    </recommendedName>
</protein>
<dbReference type="CDD" id="cd00107">
    <property type="entry name" value="Knot1"/>
    <property type="match status" value="1"/>
</dbReference>
<dbReference type="InterPro" id="IPR036574">
    <property type="entry name" value="Scorpion_toxin-like_sf"/>
</dbReference>
<dbReference type="Proteomes" id="UP001412067">
    <property type="component" value="Unassembled WGS sequence"/>
</dbReference>
<evidence type="ECO:0000313" key="3">
    <source>
        <dbReference type="Proteomes" id="UP001412067"/>
    </source>
</evidence>
<dbReference type="Gene3D" id="3.30.30.10">
    <property type="entry name" value="Knottin, scorpion toxin-like"/>
    <property type="match status" value="1"/>
</dbReference>
<dbReference type="InterPro" id="IPR003614">
    <property type="entry name" value="Knottins"/>
</dbReference>
<feature type="domain" description="Knottins-like" evidence="1">
    <location>
        <begin position="9"/>
        <end position="52"/>
    </location>
</feature>
<reference evidence="2 3" key="1">
    <citation type="journal article" date="2022" name="Nat. Plants">
        <title>Genomes of leafy and leafless Platanthera orchids illuminate the evolution of mycoheterotrophy.</title>
        <authorList>
            <person name="Li M.H."/>
            <person name="Liu K.W."/>
            <person name="Li Z."/>
            <person name="Lu H.C."/>
            <person name="Ye Q.L."/>
            <person name="Zhang D."/>
            <person name="Wang J.Y."/>
            <person name="Li Y.F."/>
            <person name="Zhong Z.M."/>
            <person name="Liu X."/>
            <person name="Yu X."/>
            <person name="Liu D.K."/>
            <person name="Tu X.D."/>
            <person name="Liu B."/>
            <person name="Hao Y."/>
            <person name="Liao X.Y."/>
            <person name="Jiang Y.T."/>
            <person name="Sun W.H."/>
            <person name="Chen J."/>
            <person name="Chen Y.Q."/>
            <person name="Ai Y."/>
            <person name="Zhai J.W."/>
            <person name="Wu S.S."/>
            <person name="Zhou Z."/>
            <person name="Hsiao Y.Y."/>
            <person name="Wu W.L."/>
            <person name="Chen Y.Y."/>
            <person name="Lin Y.F."/>
            <person name="Hsu J.L."/>
            <person name="Li C.Y."/>
            <person name="Wang Z.W."/>
            <person name="Zhao X."/>
            <person name="Zhong W.Y."/>
            <person name="Ma X.K."/>
            <person name="Ma L."/>
            <person name="Huang J."/>
            <person name="Chen G.Z."/>
            <person name="Huang M.Z."/>
            <person name="Huang L."/>
            <person name="Peng D.H."/>
            <person name="Luo Y.B."/>
            <person name="Zou S.Q."/>
            <person name="Chen S.P."/>
            <person name="Lan S."/>
            <person name="Tsai W.C."/>
            <person name="Van de Peer Y."/>
            <person name="Liu Z.J."/>
        </authorList>
    </citation>
    <scope>NUCLEOTIDE SEQUENCE [LARGE SCALE GENOMIC DNA]</scope>
    <source>
        <strain evidence="2">Lor288</strain>
    </source>
</reference>
<evidence type="ECO:0000313" key="2">
    <source>
        <dbReference type="EMBL" id="KAK8967102.1"/>
    </source>
</evidence>
<name>A0ABR2MTD5_9ASPA</name>
<sequence>MLPAAEARLCRVSGSRGHCFNDYGCDRVCTREGFVRGKCNGILRRCICDRQC</sequence>
<comment type="caution">
    <text evidence="2">The sequence shown here is derived from an EMBL/GenBank/DDBJ whole genome shotgun (WGS) entry which is preliminary data.</text>
</comment>
<evidence type="ECO:0000259" key="1">
    <source>
        <dbReference type="SMART" id="SM00505"/>
    </source>
</evidence>
<gene>
    <name evidence="2" type="ORF">KSP40_PGU009257</name>
</gene>
<accession>A0ABR2MTD5</accession>
<organism evidence="2 3">
    <name type="scientific">Platanthera guangdongensis</name>
    <dbReference type="NCBI Taxonomy" id="2320717"/>
    <lineage>
        <taxon>Eukaryota</taxon>
        <taxon>Viridiplantae</taxon>
        <taxon>Streptophyta</taxon>
        <taxon>Embryophyta</taxon>
        <taxon>Tracheophyta</taxon>
        <taxon>Spermatophyta</taxon>
        <taxon>Magnoliopsida</taxon>
        <taxon>Liliopsida</taxon>
        <taxon>Asparagales</taxon>
        <taxon>Orchidaceae</taxon>
        <taxon>Orchidoideae</taxon>
        <taxon>Orchideae</taxon>
        <taxon>Orchidinae</taxon>
        <taxon>Platanthera</taxon>
    </lineage>
</organism>